<keyword evidence="3 4" id="KW-0378">Hydrolase</keyword>
<keyword evidence="7" id="KW-1185">Reference proteome</keyword>
<dbReference type="InterPro" id="IPR029058">
    <property type="entry name" value="AB_hydrolase_fold"/>
</dbReference>
<protein>
    <recommendedName>
        <fullName evidence="4">Carboxylic ester hydrolase</fullName>
        <ecNumber evidence="4">3.1.1.-</ecNumber>
    </recommendedName>
</protein>
<dbReference type="EC" id="3.1.1.-" evidence="4"/>
<evidence type="ECO:0000256" key="5">
    <source>
        <dbReference type="SAM" id="Phobius"/>
    </source>
</evidence>
<feature type="transmembrane region" description="Helical" evidence="5">
    <location>
        <begin position="550"/>
        <end position="574"/>
    </location>
</feature>
<keyword evidence="5" id="KW-0472">Membrane</keyword>
<accession>A0A9J7MQE3</accession>
<dbReference type="GeneID" id="118415181"/>
<evidence type="ECO:0000256" key="2">
    <source>
        <dbReference type="ARBA" id="ARBA00022729"/>
    </source>
</evidence>
<feature type="chain" id="PRO_5039963537" description="Carboxylic ester hydrolase" evidence="4">
    <location>
        <begin position="24"/>
        <end position="579"/>
    </location>
</feature>
<dbReference type="InterPro" id="IPR019819">
    <property type="entry name" value="Carboxylesterase_B_CS"/>
</dbReference>
<evidence type="ECO:0000256" key="3">
    <source>
        <dbReference type="ARBA" id="ARBA00022801"/>
    </source>
</evidence>
<evidence type="ECO:0000256" key="1">
    <source>
        <dbReference type="ARBA" id="ARBA00005964"/>
    </source>
</evidence>
<dbReference type="Proteomes" id="UP000001554">
    <property type="component" value="Chromosome 5"/>
</dbReference>
<feature type="domain" description="Carboxylesterase type B" evidence="6">
    <location>
        <begin position="26"/>
        <end position="524"/>
    </location>
</feature>
<keyword evidence="2 4" id="KW-0732">Signal</keyword>
<dbReference type="InterPro" id="IPR019826">
    <property type="entry name" value="Carboxylesterase_B_AS"/>
</dbReference>
<evidence type="ECO:0000259" key="6">
    <source>
        <dbReference type="Pfam" id="PF00135"/>
    </source>
</evidence>
<dbReference type="PROSITE" id="PS00122">
    <property type="entry name" value="CARBOXYLESTERASE_B_1"/>
    <property type="match status" value="1"/>
</dbReference>
<name>A0A9J7MQE3_BRAFL</name>
<dbReference type="Pfam" id="PF00135">
    <property type="entry name" value="COesterase"/>
    <property type="match status" value="1"/>
</dbReference>
<dbReference type="SUPFAM" id="SSF53474">
    <property type="entry name" value="alpha/beta-Hydrolases"/>
    <property type="match status" value="1"/>
</dbReference>
<feature type="signal peptide" evidence="4">
    <location>
        <begin position="1"/>
        <end position="23"/>
    </location>
</feature>
<dbReference type="InterPro" id="IPR002018">
    <property type="entry name" value="CarbesteraseB"/>
</dbReference>
<proteinExistence type="inferred from homology"/>
<dbReference type="OrthoDB" id="408631at2759"/>
<dbReference type="OMA" id="MYQFAHR"/>
<dbReference type="AlphaFoldDB" id="A0A9J7MQE3"/>
<reference evidence="7" key="1">
    <citation type="journal article" date="2020" name="Nat. Ecol. Evol.">
        <title>Deeply conserved synteny resolves early events in vertebrate evolution.</title>
        <authorList>
            <person name="Simakov O."/>
            <person name="Marletaz F."/>
            <person name="Yue J.X."/>
            <person name="O'Connell B."/>
            <person name="Jenkins J."/>
            <person name="Brandt A."/>
            <person name="Calef R."/>
            <person name="Tung C.H."/>
            <person name="Huang T.K."/>
            <person name="Schmutz J."/>
            <person name="Satoh N."/>
            <person name="Yu J.K."/>
            <person name="Putnam N.H."/>
            <person name="Green R.E."/>
            <person name="Rokhsar D.S."/>
        </authorList>
    </citation>
    <scope>NUCLEOTIDE SEQUENCE [LARGE SCALE GENOMIC DNA]</scope>
    <source>
        <strain evidence="7">S238N-H82</strain>
    </source>
</reference>
<evidence type="ECO:0000256" key="4">
    <source>
        <dbReference type="RuleBase" id="RU361235"/>
    </source>
</evidence>
<dbReference type="PANTHER" id="PTHR43903">
    <property type="entry name" value="NEUROLIGIN"/>
    <property type="match status" value="1"/>
</dbReference>
<dbReference type="GO" id="GO:0016787">
    <property type="term" value="F:hydrolase activity"/>
    <property type="evidence" value="ECO:0007669"/>
    <property type="project" value="UniProtKB-KW"/>
</dbReference>
<keyword evidence="5" id="KW-1133">Transmembrane helix</keyword>
<comment type="similarity">
    <text evidence="1 4">Belongs to the type-B carboxylesterase/lipase family.</text>
</comment>
<organism evidence="7 8">
    <name type="scientific">Branchiostoma floridae</name>
    <name type="common">Florida lancelet</name>
    <name type="synonym">Amphioxus</name>
    <dbReference type="NCBI Taxonomy" id="7739"/>
    <lineage>
        <taxon>Eukaryota</taxon>
        <taxon>Metazoa</taxon>
        <taxon>Chordata</taxon>
        <taxon>Cephalochordata</taxon>
        <taxon>Leptocardii</taxon>
        <taxon>Amphioxiformes</taxon>
        <taxon>Branchiostomatidae</taxon>
        <taxon>Branchiostoma</taxon>
    </lineage>
</organism>
<dbReference type="KEGG" id="bfo:118415181"/>
<evidence type="ECO:0000313" key="8">
    <source>
        <dbReference type="RefSeq" id="XP_035675455.1"/>
    </source>
</evidence>
<dbReference type="RefSeq" id="XP_035675455.1">
    <property type="nucleotide sequence ID" value="XM_035819562.1"/>
</dbReference>
<dbReference type="FunFam" id="3.40.50.1820:FF:000646">
    <property type="entry name" value="Carboxylic ester hydrolase"/>
    <property type="match status" value="1"/>
</dbReference>
<dbReference type="InterPro" id="IPR051093">
    <property type="entry name" value="Neuroligin/BSAL"/>
</dbReference>
<dbReference type="Gene3D" id="3.40.50.1820">
    <property type="entry name" value="alpha/beta hydrolase"/>
    <property type="match status" value="1"/>
</dbReference>
<evidence type="ECO:0000313" key="7">
    <source>
        <dbReference type="Proteomes" id="UP000001554"/>
    </source>
</evidence>
<reference evidence="8" key="2">
    <citation type="submission" date="2025-08" db="UniProtKB">
        <authorList>
            <consortium name="RefSeq"/>
        </authorList>
    </citation>
    <scope>IDENTIFICATION</scope>
    <source>
        <strain evidence="8">S238N-H82</strain>
        <tissue evidence="8">Testes</tissue>
    </source>
</reference>
<dbReference type="PROSITE" id="PS00941">
    <property type="entry name" value="CARBOXYLESTERASE_B_2"/>
    <property type="match status" value="1"/>
</dbReference>
<sequence>MEECRRFSFLFMLLVVVLTSVSGQDSPTRTTASGDIAGFTSVADGRTVENYFGIPYAAPPTGNLRFSPPQPVQSWEGVRNASVFGNECVQTSPGGPMSEDCLYLNVWVPQQGAQSQVLSVVVYIHGGAFQSGSGNKEEGADWLAAVGDVIVVAMNYRLNVFGFLSTGDRNSPGNYGLMDQRAAIVWVKENIHNFGGDPDSITLYGLSAGSIAVSHQMLSPKNNGLFSRVICESGVATGPGTINYHPLESVRKLCNVMNCTGDDPAGMVTDLRAADPVQLTNAAATFTGTPPLRYWAPVIDGDFIPEEPLHLLESGALQNRDLLLGSNDDEGGYLFGDPGFLAVNNVPMVKGLLQVTFPGFFTEDVLEALTYDYDMWNEEDPASLRRSLVDLYGDFTYVANTVQTANIYSKRNYTTYMYQFAHRLSNSPFPPGVGASHANNHFFIFPSSDFLERATVDEKNLMQTMIKLWTNFAKTGNPNSPADTTLPVEWPKYLPSTKQYLRLTANLASDSVQSNLRPKHTFFWTKTAPSLDGKTCKCETCANPGATSGAITFVGTSVVACVIAGLLAHVYNYFPGAGH</sequence>
<keyword evidence="5" id="KW-0812">Transmembrane</keyword>
<gene>
    <name evidence="8" type="primary">LOC118415181</name>
</gene>